<comment type="caution">
    <text evidence="2">The sequence shown here is derived from an EMBL/GenBank/DDBJ whole genome shotgun (WGS) entry which is preliminary data.</text>
</comment>
<evidence type="ECO:0000313" key="3">
    <source>
        <dbReference type="Proteomes" id="UP000593562"/>
    </source>
</evidence>
<keyword evidence="3" id="KW-1185">Reference proteome</keyword>
<dbReference type="PANTHER" id="PTHR34361:SF2">
    <property type="entry name" value="OS08G0157800 PROTEIN"/>
    <property type="match status" value="1"/>
</dbReference>
<proteinExistence type="predicted"/>
<reference evidence="2 3" key="1">
    <citation type="journal article" date="2020" name="Nat. Commun.">
        <title>Genome of Tripterygium wilfordii and identification of cytochrome P450 involved in triptolide biosynthesis.</title>
        <authorList>
            <person name="Tu L."/>
            <person name="Su P."/>
            <person name="Zhang Z."/>
            <person name="Gao L."/>
            <person name="Wang J."/>
            <person name="Hu T."/>
            <person name="Zhou J."/>
            <person name="Zhang Y."/>
            <person name="Zhao Y."/>
            <person name="Liu Y."/>
            <person name="Song Y."/>
            <person name="Tong Y."/>
            <person name="Lu Y."/>
            <person name="Yang J."/>
            <person name="Xu C."/>
            <person name="Jia M."/>
            <person name="Peters R.J."/>
            <person name="Huang L."/>
            <person name="Gao W."/>
        </authorList>
    </citation>
    <scope>NUCLEOTIDE SEQUENCE [LARGE SCALE GENOMIC DNA]</scope>
    <source>
        <strain evidence="3">cv. XIE 37</strain>
        <tissue evidence="2">Leaf</tissue>
    </source>
</reference>
<feature type="region of interest" description="Disordered" evidence="1">
    <location>
        <begin position="505"/>
        <end position="543"/>
    </location>
</feature>
<evidence type="ECO:0000313" key="2">
    <source>
        <dbReference type="EMBL" id="KAF5743426.1"/>
    </source>
</evidence>
<name>A0A7J7DBI8_TRIWF</name>
<dbReference type="InParanoid" id="A0A7J7DBI8"/>
<sequence length="1190" mass="131185">MMGLGSYDGGGFPPSSSSNLSALAPSFTVDQFLPKLTSTPLLDLTQPPYTAPVYPSVHDWMASQHTPYSRPDLFTNPSSAFDSTPSSYPYTYPGSQVYDTFSAYANSLYPASSNALLFDQGSTISIEAKPHYPSYGSPEIHNYSPSVSHHLHSYDLLSASPVGNMDRHDHYAQSLPKTKFMQVPFRDGSWEGLVDLNHGELGGLYGGISKEMNLSGSTFYEDHMKQVVHASEGKKSCQFAHGSNIHGAVKEKQIESASTEQREDKSFLGKHPVFMPVDHSAESISGFTSLLPENYPQAPSFAVNSWNYKMQNTDSFTEFMGQHDTHLNNDTSVMKSFPGLFVRPSGISSYPIAQIPDSPKNVNIGAAHIEVASNDPSIVKEPYPFVKPELKAHNNAQPLWSYLKQNNQSYAESSSAKELEPSNYSDSKEDFLHSFSAESGVQNFNIFKDGSDMTIDDRKSINAVAHSSSESLDPYNPVVDSPCWKGDSLSSFSLLDTSEAISKKRKEEIGGCKGSDLQGPKTLLPGADDAGNSFSHRSTKRSVCRENENSRNCLAYSLNGHSDVSLLFTERGIADAVKDNSTHTKPSCAHTQQCFEDTSEPRKEFLLSSKSVDDSDYMSTDLMHHGPENIKLTPEIHAPADVANDEMLIVDTREDNGSSHVALHASEHVSCSTFSVANASSGLKLPRPCGEESHKELYAQKLVNSMVNFSELLLLHCSIDACHLREQHHKALKTVMNNLGKCIPKNAQLMESTGESMVTEQATSKFLAELPELHKGISVEMPMVLEATATVTSQLDPQHIQKEEKSYFMPNKKEGKHSDFVSARGDADVANHVTMTQAIKKVLSESFHEQEGKDQQVLLYKNLWLEAEASLCSLNCISRFNRIKTEMEKCNSHEAKENACTGKLPNYQVYLDPATINTSAPQAQDGPAMNHSHVISTRSHADDVMARYFTLKSRNGHPDSMKIPYERESSSQDSQHLNIIDKLASEVKGATSNSADDILARFRIIKSQVEKSNSMNITGIEKLSSSVGSPILNEFSHGGLEVKDSLGSAISIKGSPIPSQTSHEDDDEASVMSRFHLLKCRVDNSSSMDMEKTHIPNTIDLQYENVRKHWPFIKDMSDGETEPVSQEYADATFTEDLSTSKGLSLQVRDDPVIQPSRTSLLGDQLCQAWYDGCSSDWELVSKECPACLHN</sequence>
<evidence type="ECO:0000256" key="1">
    <source>
        <dbReference type="SAM" id="MobiDB-lite"/>
    </source>
</evidence>
<organism evidence="2 3">
    <name type="scientific">Tripterygium wilfordii</name>
    <name type="common">Thunder God vine</name>
    <dbReference type="NCBI Taxonomy" id="458696"/>
    <lineage>
        <taxon>Eukaryota</taxon>
        <taxon>Viridiplantae</taxon>
        <taxon>Streptophyta</taxon>
        <taxon>Embryophyta</taxon>
        <taxon>Tracheophyta</taxon>
        <taxon>Spermatophyta</taxon>
        <taxon>Magnoliopsida</taxon>
        <taxon>eudicotyledons</taxon>
        <taxon>Gunneridae</taxon>
        <taxon>Pentapetalae</taxon>
        <taxon>rosids</taxon>
        <taxon>fabids</taxon>
        <taxon>Celastrales</taxon>
        <taxon>Celastraceae</taxon>
        <taxon>Tripterygium</taxon>
    </lineage>
</organism>
<protein>
    <submittedName>
        <fullName evidence="2">Uncharacterized protein</fullName>
    </submittedName>
</protein>
<gene>
    <name evidence="2" type="ORF">HS088_TW08G00007</name>
</gene>
<dbReference type="Proteomes" id="UP000593562">
    <property type="component" value="Unassembled WGS sequence"/>
</dbReference>
<dbReference type="EMBL" id="JAAARO010000008">
    <property type="protein sequence ID" value="KAF5743426.1"/>
    <property type="molecule type" value="Genomic_DNA"/>
</dbReference>
<dbReference type="AlphaFoldDB" id="A0A7J7DBI8"/>
<dbReference type="OrthoDB" id="611935at2759"/>
<dbReference type="PANTHER" id="PTHR34361">
    <property type="entry name" value="OS08G0157800 PROTEIN"/>
    <property type="match status" value="1"/>
</dbReference>
<accession>A0A7J7DBI8</accession>